<comment type="pathway">
    <text evidence="1">Cofactor biosynthesis; coenzyme A biosynthesis.</text>
</comment>
<keyword evidence="1" id="KW-0418">Kinase</keyword>
<dbReference type="GO" id="GO:0016301">
    <property type="term" value="F:kinase activity"/>
    <property type="evidence" value="ECO:0007669"/>
    <property type="project" value="UniProtKB-UniRule"/>
</dbReference>
<evidence type="ECO:0000313" key="4">
    <source>
        <dbReference type="Proteomes" id="UP000317158"/>
    </source>
</evidence>
<comment type="catalytic activity">
    <reaction evidence="1">
        <text>(R)-pantoate + ATP = (R)-4-phosphopantoate + ADP + H(+)</text>
        <dbReference type="Rhea" id="RHEA:28246"/>
        <dbReference type="ChEBI" id="CHEBI:15378"/>
        <dbReference type="ChEBI" id="CHEBI:15980"/>
        <dbReference type="ChEBI" id="CHEBI:30616"/>
        <dbReference type="ChEBI" id="CHEBI:61294"/>
        <dbReference type="ChEBI" id="CHEBI:456216"/>
        <dbReference type="EC" id="2.7.1.169"/>
    </reaction>
</comment>
<dbReference type="EMBL" id="RXIF01000010">
    <property type="protein sequence ID" value="RZN64106.1"/>
    <property type="molecule type" value="Genomic_DNA"/>
</dbReference>
<evidence type="ECO:0000313" key="3">
    <source>
        <dbReference type="EMBL" id="RZN64106.1"/>
    </source>
</evidence>
<comment type="function">
    <text evidence="1">Phosphorylates (R)-pantoate to form (R)-4-phosphopantoate in the CoA biosynthesis pathway.</text>
</comment>
<sequence length="285" mass="30809">MTEFSESYSPSHITGFFSADNNLNPKKKGAMGAGIILKDGCITKAEKNNSEEIKIYINSVEDEAKTSRYVALKILKNEGVTISSNFDVPIKGGFGASAAGAISTALALNKLYSKNLTFNKLSEIAHIAEVENKTGLGDVDAISVGGGLVMRKKGGSVNYGSFDIIPVEEKKVGYILIKEICTKDILEDGKIMGMINKVGKEKLKSLLKRPTLENFMKLSCEFSSEIGLVDGKIKDAIEDVITNGGLASMAMIGGTVFAINKYDCLRDHGVLHETEIMFGRSHIIR</sequence>
<dbReference type="SUPFAM" id="SSF54211">
    <property type="entry name" value="Ribosomal protein S5 domain 2-like"/>
    <property type="match status" value="1"/>
</dbReference>
<organism evidence="3 4">
    <name type="scientific">Methanoliparum thermophilum</name>
    <dbReference type="NCBI Taxonomy" id="2491083"/>
    <lineage>
        <taxon>Archaea</taxon>
        <taxon>Methanobacteriati</taxon>
        <taxon>Methanobacteriota</taxon>
        <taxon>Candidatus Methanoliparia</taxon>
        <taxon>Candidatus Methanoliparales</taxon>
        <taxon>Candidatus Methanoliparaceae</taxon>
        <taxon>Candidatus Methanoliparum</taxon>
    </lineage>
</organism>
<dbReference type="Gene3D" id="3.30.230.10">
    <property type="match status" value="1"/>
</dbReference>
<dbReference type="InterPro" id="IPR006204">
    <property type="entry name" value="GHMP_kinase_N_dom"/>
</dbReference>
<protein>
    <recommendedName>
        <fullName evidence="1">Pantoate kinase</fullName>
        <shortName evidence="1">PoK</shortName>
        <ecNumber evidence="1">2.7.1.169</ecNumber>
    </recommendedName>
</protein>
<evidence type="ECO:0000259" key="2">
    <source>
        <dbReference type="Pfam" id="PF00288"/>
    </source>
</evidence>
<dbReference type="AlphaFoldDB" id="A0A520KR61"/>
<proteinExistence type="inferred from homology"/>
<reference evidence="3 4" key="1">
    <citation type="journal article" date="2019" name="Nat. Microbiol.">
        <title>Wide diversity of methane and short-chain alkane metabolisms in uncultured archaea.</title>
        <authorList>
            <person name="Borrel G."/>
            <person name="Adam P.S."/>
            <person name="McKay L.J."/>
            <person name="Chen L.X."/>
            <person name="Sierra-Garcia I.N."/>
            <person name="Sieber C.M."/>
            <person name="Letourneur Q."/>
            <person name="Ghozlane A."/>
            <person name="Andersen G.L."/>
            <person name="Li W.J."/>
            <person name="Hallam S.J."/>
            <person name="Muyzer G."/>
            <person name="de Oliveira V.M."/>
            <person name="Inskeep W.P."/>
            <person name="Banfield J.F."/>
            <person name="Gribaldo S."/>
        </authorList>
    </citation>
    <scope>NUCLEOTIDE SEQUENCE [LARGE SCALE GENOMIC DNA]</scope>
    <source>
        <strain evidence="3">NM1a</strain>
    </source>
</reference>
<dbReference type="UniPathway" id="UPA00241"/>
<keyword evidence="1" id="KW-0547">Nucleotide-binding</keyword>
<dbReference type="PANTHER" id="PTHR42282:SF1">
    <property type="entry name" value="PANTOATE KINASE"/>
    <property type="match status" value="1"/>
</dbReference>
<dbReference type="PANTHER" id="PTHR42282">
    <property type="entry name" value="PANTOATE KINASE-RELATED"/>
    <property type="match status" value="1"/>
</dbReference>
<dbReference type="InterPro" id="IPR012043">
    <property type="entry name" value="PoK"/>
</dbReference>
<dbReference type="EC" id="2.7.1.169" evidence="1"/>
<keyword evidence="1" id="KW-0173">Coenzyme A biosynthesis</keyword>
<evidence type="ECO:0000256" key="1">
    <source>
        <dbReference type="HAMAP-Rule" id="MF_02223"/>
    </source>
</evidence>
<comment type="caution">
    <text evidence="3">The sequence shown here is derived from an EMBL/GenBank/DDBJ whole genome shotgun (WGS) entry which is preliminary data.</text>
</comment>
<dbReference type="HAMAP" id="MF_02223">
    <property type="entry name" value="Pantoate_kinase"/>
    <property type="match status" value="1"/>
</dbReference>
<dbReference type="Proteomes" id="UP000317158">
    <property type="component" value="Unassembled WGS sequence"/>
</dbReference>
<name>A0A520KR61_METT2</name>
<dbReference type="GO" id="GO:0005524">
    <property type="term" value="F:ATP binding"/>
    <property type="evidence" value="ECO:0007669"/>
    <property type="project" value="UniProtKB-KW"/>
</dbReference>
<feature type="domain" description="GHMP kinase N-terminal" evidence="2">
    <location>
        <begin position="72"/>
        <end position="146"/>
    </location>
</feature>
<gene>
    <name evidence="3" type="ORF">EF806_05680</name>
</gene>
<dbReference type="Pfam" id="PF00288">
    <property type="entry name" value="GHMP_kinases_N"/>
    <property type="match status" value="1"/>
</dbReference>
<dbReference type="InterPro" id="IPR020568">
    <property type="entry name" value="Ribosomal_Su5_D2-typ_SF"/>
</dbReference>
<accession>A0A520KR61</accession>
<dbReference type="InterPro" id="IPR014721">
    <property type="entry name" value="Ribsml_uS5_D2-typ_fold_subgr"/>
</dbReference>
<keyword evidence="1" id="KW-0067">ATP-binding</keyword>
<dbReference type="GO" id="GO:0015937">
    <property type="term" value="P:coenzyme A biosynthetic process"/>
    <property type="evidence" value="ECO:0007669"/>
    <property type="project" value="UniProtKB-UniRule"/>
</dbReference>
<keyword evidence="1" id="KW-0808">Transferase</keyword>
<dbReference type="PIRSF" id="PIRSF016896">
    <property type="entry name" value="GHMP_arc_MJ0969"/>
    <property type="match status" value="1"/>
</dbReference>
<comment type="similarity">
    <text evidence="1">Belongs to the GHMP kinase family. PoK subfamily.</text>
</comment>